<dbReference type="InterPro" id="IPR000836">
    <property type="entry name" value="PRTase_dom"/>
</dbReference>
<reference evidence="2 3" key="1">
    <citation type="journal article" date="2016" name="Nat. Commun.">
        <title>Thousands of microbial genomes shed light on interconnected biogeochemical processes in an aquifer system.</title>
        <authorList>
            <person name="Anantharaman K."/>
            <person name="Brown C.T."/>
            <person name="Hug L.A."/>
            <person name="Sharon I."/>
            <person name="Castelle C.J."/>
            <person name="Probst A.J."/>
            <person name="Thomas B.C."/>
            <person name="Singh A."/>
            <person name="Wilkins M.J."/>
            <person name="Karaoz U."/>
            <person name="Brodie E.L."/>
            <person name="Williams K.H."/>
            <person name="Hubbard S.S."/>
            <person name="Banfield J.F."/>
        </authorList>
    </citation>
    <scope>NUCLEOTIDE SEQUENCE [LARGE SCALE GENOMIC DNA]</scope>
</reference>
<gene>
    <name evidence="2" type="ORF">A2159_02880</name>
</gene>
<evidence type="ECO:0000259" key="1">
    <source>
        <dbReference type="Pfam" id="PF00156"/>
    </source>
</evidence>
<dbReference type="InterPro" id="IPR029057">
    <property type="entry name" value="PRTase-like"/>
</dbReference>
<accession>A0A1F7X4V7</accession>
<name>A0A1F7X4V7_9BACT</name>
<evidence type="ECO:0000313" key="2">
    <source>
        <dbReference type="EMBL" id="OGM09749.1"/>
    </source>
</evidence>
<dbReference type="PANTHER" id="PTHR43218">
    <property type="entry name" value="PHOSPHORIBOSYLTRANSFERASE-RELATED"/>
    <property type="match status" value="1"/>
</dbReference>
<dbReference type="Pfam" id="PF00156">
    <property type="entry name" value="Pribosyltran"/>
    <property type="match status" value="1"/>
</dbReference>
<dbReference type="NCBIfam" id="NF005592">
    <property type="entry name" value="PRK07322.1"/>
    <property type="match status" value="1"/>
</dbReference>
<evidence type="ECO:0000313" key="3">
    <source>
        <dbReference type="Proteomes" id="UP000179219"/>
    </source>
</evidence>
<comment type="caution">
    <text evidence="2">The sequence shown here is derived from an EMBL/GenBank/DDBJ whole genome shotgun (WGS) entry which is preliminary data.</text>
</comment>
<dbReference type="Proteomes" id="UP000179219">
    <property type="component" value="Unassembled WGS sequence"/>
</dbReference>
<protein>
    <recommendedName>
        <fullName evidence="1">Phosphoribosyltransferase domain-containing protein</fullName>
    </recommendedName>
</protein>
<proteinExistence type="predicted"/>
<feature type="domain" description="Phosphoribosyltransferase" evidence="1">
    <location>
        <begin position="43"/>
        <end position="166"/>
    </location>
</feature>
<organism evidence="2 3">
    <name type="scientific">Candidatus Woesebacteria bacterium RBG_13_34_9</name>
    <dbReference type="NCBI Taxonomy" id="1802477"/>
    <lineage>
        <taxon>Bacteria</taxon>
        <taxon>Candidatus Woeseibacteriota</taxon>
    </lineage>
</organism>
<dbReference type="EMBL" id="MGFP01000020">
    <property type="protein sequence ID" value="OGM09749.1"/>
    <property type="molecule type" value="Genomic_DNA"/>
</dbReference>
<sequence>MEYYKLQVCGLTRDLPLIAVGRHTKIAALSILGDVELVDALTEEMTKKILKLKLNIDFIVGPEVKAVPLVHGIAKRMGHKRFVICRKSIKPYMISPLVVKPLNYFPKHSKPLVLNGTDAELLKGKKVFVVDDVISTGVTFRMIGYLMKKIGAEVVGYITAVKQGEQFDKFENLISLVNIPIFRDIEAHTTPQ</sequence>
<dbReference type="AlphaFoldDB" id="A0A1F7X4V7"/>
<dbReference type="PANTHER" id="PTHR43218:SF1">
    <property type="entry name" value="PHOSPHORIBOSYLTRANSFERASE"/>
    <property type="match status" value="1"/>
</dbReference>
<dbReference type="CDD" id="cd06223">
    <property type="entry name" value="PRTases_typeI"/>
    <property type="match status" value="1"/>
</dbReference>
<dbReference type="SUPFAM" id="SSF53271">
    <property type="entry name" value="PRTase-like"/>
    <property type="match status" value="1"/>
</dbReference>
<dbReference type="Gene3D" id="3.40.50.2020">
    <property type="match status" value="1"/>
</dbReference>